<evidence type="ECO:0000256" key="2">
    <source>
        <dbReference type="SAM" id="Phobius"/>
    </source>
</evidence>
<keyword evidence="4" id="KW-1185">Reference proteome</keyword>
<organism evidence="3 4">
    <name type="scientific">Nepenthes gracilis</name>
    <name type="common">Slender pitcher plant</name>
    <dbReference type="NCBI Taxonomy" id="150966"/>
    <lineage>
        <taxon>Eukaryota</taxon>
        <taxon>Viridiplantae</taxon>
        <taxon>Streptophyta</taxon>
        <taxon>Embryophyta</taxon>
        <taxon>Tracheophyta</taxon>
        <taxon>Spermatophyta</taxon>
        <taxon>Magnoliopsida</taxon>
        <taxon>eudicotyledons</taxon>
        <taxon>Gunneridae</taxon>
        <taxon>Pentapetalae</taxon>
        <taxon>Caryophyllales</taxon>
        <taxon>Nepenthaceae</taxon>
        <taxon>Nepenthes</taxon>
    </lineage>
</organism>
<evidence type="ECO:0008006" key="5">
    <source>
        <dbReference type="Google" id="ProtNLM"/>
    </source>
</evidence>
<reference evidence="3" key="1">
    <citation type="submission" date="2023-05" db="EMBL/GenBank/DDBJ databases">
        <title>Nepenthes gracilis genome sequencing.</title>
        <authorList>
            <person name="Fukushima K."/>
        </authorList>
    </citation>
    <scope>NUCLEOTIDE SEQUENCE</scope>
    <source>
        <strain evidence="3">SING2019-196</strain>
    </source>
</reference>
<evidence type="ECO:0000313" key="3">
    <source>
        <dbReference type="EMBL" id="GMH24205.1"/>
    </source>
</evidence>
<name>A0AAD3T763_NEPGR</name>
<gene>
    <name evidence="3" type="ORF">Nepgr_026048</name>
</gene>
<protein>
    <recommendedName>
        <fullName evidence="5">Transmembrane protein</fullName>
    </recommendedName>
</protein>
<keyword evidence="2" id="KW-0812">Transmembrane</keyword>
<dbReference type="EMBL" id="BSYO01000027">
    <property type="protein sequence ID" value="GMH24205.1"/>
    <property type="molecule type" value="Genomic_DNA"/>
</dbReference>
<comment type="caution">
    <text evidence="3">The sequence shown here is derived from an EMBL/GenBank/DDBJ whole genome shotgun (WGS) entry which is preliminary data.</text>
</comment>
<dbReference type="PANTHER" id="PTHR33264:SF6">
    <property type="entry name" value="OS01G0638800 PROTEIN"/>
    <property type="match status" value="1"/>
</dbReference>
<feature type="region of interest" description="Disordered" evidence="1">
    <location>
        <begin position="1"/>
        <end position="22"/>
    </location>
</feature>
<dbReference type="Proteomes" id="UP001279734">
    <property type="component" value="Unassembled WGS sequence"/>
</dbReference>
<accession>A0AAD3T763</accession>
<dbReference type="PANTHER" id="PTHR33264">
    <property type="entry name" value="EXPRESSED PROTEIN"/>
    <property type="match status" value="1"/>
</dbReference>
<evidence type="ECO:0000313" key="4">
    <source>
        <dbReference type="Proteomes" id="UP001279734"/>
    </source>
</evidence>
<keyword evidence="2" id="KW-1133">Transmembrane helix</keyword>
<dbReference type="AlphaFoldDB" id="A0AAD3T763"/>
<proteinExistence type="predicted"/>
<sequence>MDENPPQVSHEKRIHKTSRSRDKRSWRFAAEDAGDSVKCSGNRCESCTAALIADCVAICCCPVAILSLLALAFFEVPYMVGRRCLSFVTRKEMKRKCERIERASDDFVMGRDVNFTSGREKEGKSDIAFEFGDEGMEQRKSFSAGEFEAENFFDELFMVGQQGFGRVSFTGIQSQAFTGKGN</sequence>
<feature type="transmembrane region" description="Helical" evidence="2">
    <location>
        <begin position="50"/>
        <end position="74"/>
    </location>
</feature>
<keyword evidence="2" id="KW-0472">Membrane</keyword>
<evidence type="ECO:0000256" key="1">
    <source>
        <dbReference type="SAM" id="MobiDB-lite"/>
    </source>
</evidence>